<dbReference type="PANTHER" id="PTHR11081">
    <property type="entry name" value="FLAP ENDONUCLEASE FAMILY MEMBER"/>
    <property type="match status" value="1"/>
</dbReference>
<feature type="domain" description="XPG-I" evidence="2">
    <location>
        <begin position="160"/>
        <end position="238"/>
    </location>
</feature>
<feature type="compositionally biased region" description="Basic and acidic residues" evidence="1">
    <location>
        <begin position="469"/>
        <end position="484"/>
    </location>
</feature>
<dbReference type="AlphaFoldDB" id="A0A0P1KVL4"/>
<name>A0A0P1KVL4_9SACH</name>
<evidence type="ECO:0000313" key="3">
    <source>
        <dbReference type="EMBL" id="CUS24199.1"/>
    </source>
</evidence>
<dbReference type="Gene3D" id="3.40.50.1010">
    <property type="entry name" value="5'-nuclease"/>
    <property type="match status" value="1"/>
</dbReference>
<dbReference type="EMBL" id="LN890536">
    <property type="protein sequence ID" value="CUS24199.1"/>
    <property type="molecule type" value="Genomic_DNA"/>
</dbReference>
<dbReference type="InterPro" id="IPR036279">
    <property type="entry name" value="5-3_exonuclease_C_sf"/>
</dbReference>
<dbReference type="GO" id="GO:0005737">
    <property type="term" value="C:cytoplasm"/>
    <property type="evidence" value="ECO:0007669"/>
    <property type="project" value="TreeGrafter"/>
</dbReference>
<dbReference type="InterPro" id="IPR037316">
    <property type="entry name" value="Yen1_H3TH"/>
</dbReference>
<evidence type="ECO:0000256" key="1">
    <source>
        <dbReference type="SAM" id="MobiDB-lite"/>
    </source>
</evidence>
<dbReference type="GO" id="GO:0008821">
    <property type="term" value="F:crossover junction DNA endonuclease activity"/>
    <property type="evidence" value="ECO:0007669"/>
    <property type="project" value="InterPro"/>
</dbReference>
<dbReference type="SUPFAM" id="SSF47807">
    <property type="entry name" value="5' to 3' exonuclease, C-terminal subdomain"/>
    <property type="match status" value="1"/>
</dbReference>
<dbReference type="InterPro" id="IPR006084">
    <property type="entry name" value="XPG/Rad2"/>
</dbReference>
<organism evidence="3 4">
    <name type="scientific">Lachancea quebecensis</name>
    <dbReference type="NCBI Taxonomy" id="1654605"/>
    <lineage>
        <taxon>Eukaryota</taxon>
        <taxon>Fungi</taxon>
        <taxon>Dikarya</taxon>
        <taxon>Ascomycota</taxon>
        <taxon>Saccharomycotina</taxon>
        <taxon>Saccharomycetes</taxon>
        <taxon>Saccharomycetales</taxon>
        <taxon>Saccharomycetaceae</taxon>
        <taxon>Lachancea</taxon>
    </lineage>
</organism>
<dbReference type="SUPFAM" id="SSF88723">
    <property type="entry name" value="PIN domain-like"/>
    <property type="match status" value="1"/>
</dbReference>
<dbReference type="InterPro" id="IPR006086">
    <property type="entry name" value="XPG-I_dom"/>
</dbReference>
<dbReference type="GO" id="GO:0006281">
    <property type="term" value="P:DNA repair"/>
    <property type="evidence" value="ECO:0007669"/>
    <property type="project" value="UniProtKB-ARBA"/>
</dbReference>
<reference evidence="4" key="1">
    <citation type="submission" date="2015-10" db="EMBL/GenBank/DDBJ databases">
        <authorList>
            <person name="Devillers H."/>
        </authorList>
    </citation>
    <scope>NUCLEOTIDE SEQUENCE [LARGE SCALE GENOMIC DNA]</scope>
</reference>
<dbReference type="CDD" id="cd09906">
    <property type="entry name" value="H3TH_YEN1"/>
    <property type="match status" value="1"/>
</dbReference>
<accession>A0A0P1KVL4</accession>
<feature type="region of interest" description="Disordered" evidence="1">
    <location>
        <begin position="635"/>
        <end position="656"/>
    </location>
</feature>
<evidence type="ECO:0000259" key="2">
    <source>
        <dbReference type="SMART" id="SM00484"/>
    </source>
</evidence>
<dbReference type="GO" id="GO:0008409">
    <property type="term" value="F:5'-3' exonuclease activity"/>
    <property type="evidence" value="ECO:0007669"/>
    <property type="project" value="TreeGrafter"/>
</dbReference>
<dbReference type="Proteomes" id="UP000236544">
    <property type="component" value="Unassembled WGS sequence"/>
</dbReference>
<dbReference type="OrthoDB" id="2959108at2759"/>
<dbReference type="PRINTS" id="PR00853">
    <property type="entry name" value="XPGRADSUPER"/>
</dbReference>
<feature type="region of interest" description="Disordered" evidence="1">
    <location>
        <begin position="462"/>
        <end position="496"/>
    </location>
</feature>
<feature type="region of interest" description="Disordered" evidence="1">
    <location>
        <begin position="526"/>
        <end position="576"/>
    </location>
</feature>
<keyword evidence="4" id="KW-1185">Reference proteome</keyword>
<dbReference type="PANTHER" id="PTHR11081:SF72">
    <property type="entry name" value="HOLLIDAY JUNCTION RESOLVASE YEN1"/>
    <property type="match status" value="1"/>
</dbReference>
<sequence length="680" mass="77652">MGVPAFWDLIKTQESLRRLPLKQFVVEFKSNFHRPLRLAIDAFTWLFESGFIGSETERPSDKGYRTDAQPTLTLLNRLKCLLSLDITFVLVFDGPMKPSFKNKFKTKTSNNDCCELTFNDEEYISIYKEHRKQHEIYGACSSSLASEEIGGLAFVKRLLKTMNISFIDTCGEGEAECARLQREGLVDYVLSNDSDTLVFGATRVLRNFSRFWEDLPATYTGALKRKDHKEMFVTVVDMQHIRNWNRSSLVLYCTLLGADYNQGIRGLGSKKAAKLAQLTTPNFAETFKNIFEDYSQRSDIRRKRYLKFQGALFEYCCVHSKELFGRNYFSSKSASFQGWPSDIAIMHYFHPVLSPHVNRKSLSEHYVNVSGNSNFTIDNTTKLMNLLEGLKFNGITDFKKWFHDMVHSTFLLKEILYGNRTHQDLAQLVKITEEWCAGVCQNKYRVPCWRIRYNTFLLAENKPSPQETAPKDNDFVAGHSEPHKRSGSPSKKQMEKASYKFMTSIPKDLIPEDNILVTNYHLEHRAVSENDRRPKRGSPRKIASQKSNLDGFLKKYGTPRKHGSPQALRENLEPESEIIMNPKRKLFVEEDLDDSDPGNSSSLILVSERDCSSNGLHTSPKRALDLFVATSEDEDLSASVESEESPLKKIKSGTGTAKLQLPTPRKLLPDNFVDLTFEGG</sequence>
<dbReference type="CDD" id="cd09870">
    <property type="entry name" value="PIN_YEN1"/>
    <property type="match status" value="1"/>
</dbReference>
<dbReference type="SMART" id="SM00484">
    <property type="entry name" value="XPGI"/>
    <property type="match status" value="1"/>
</dbReference>
<protein>
    <submittedName>
        <fullName evidence="3">LAQU0S14e02432g1_1</fullName>
    </submittedName>
</protein>
<dbReference type="InterPro" id="IPR029060">
    <property type="entry name" value="PIN-like_dom_sf"/>
</dbReference>
<dbReference type="Pfam" id="PF00867">
    <property type="entry name" value="XPG_I"/>
    <property type="match status" value="1"/>
</dbReference>
<proteinExistence type="predicted"/>
<feature type="compositionally biased region" description="Acidic residues" evidence="1">
    <location>
        <begin position="635"/>
        <end position="644"/>
    </location>
</feature>
<evidence type="ECO:0000313" key="4">
    <source>
        <dbReference type="Proteomes" id="UP000236544"/>
    </source>
</evidence>
<dbReference type="GO" id="GO:0017108">
    <property type="term" value="F:5'-flap endonuclease activity"/>
    <property type="evidence" value="ECO:0007669"/>
    <property type="project" value="TreeGrafter"/>
</dbReference>
<gene>
    <name evidence="3" type="ORF">LAQU0_S14e02432g</name>
</gene>
<dbReference type="GO" id="GO:0005634">
    <property type="term" value="C:nucleus"/>
    <property type="evidence" value="ECO:0007669"/>
    <property type="project" value="TreeGrafter"/>
</dbReference>
<dbReference type="Gene3D" id="1.10.150.20">
    <property type="entry name" value="5' to 3' exonuclease, C-terminal subdomain"/>
    <property type="match status" value="1"/>
</dbReference>